<gene>
    <name evidence="2" type="ORF">ElyMa_004004200</name>
</gene>
<proteinExistence type="predicted"/>
<evidence type="ECO:0000313" key="2">
    <source>
        <dbReference type="EMBL" id="GFR78800.1"/>
    </source>
</evidence>
<reference evidence="2 3" key="1">
    <citation type="journal article" date="2021" name="Elife">
        <title>Chloroplast acquisition without the gene transfer in kleptoplastic sea slugs, Plakobranchus ocellatus.</title>
        <authorList>
            <person name="Maeda T."/>
            <person name="Takahashi S."/>
            <person name="Yoshida T."/>
            <person name="Shimamura S."/>
            <person name="Takaki Y."/>
            <person name="Nagai Y."/>
            <person name="Toyoda A."/>
            <person name="Suzuki Y."/>
            <person name="Arimoto A."/>
            <person name="Ishii H."/>
            <person name="Satoh N."/>
            <person name="Nishiyama T."/>
            <person name="Hasebe M."/>
            <person name="Maruyama T."/>
            <person name="Minagawa J."/>
            <person name="Obokata J."/>
            <person name="Shigenobu S."/>
        </authorList>
    </citation>
    <scope>NUCLEOTIDE SEQUENCE [LARGE SCALE GENOMIC DNA]</scope>
</reference>
<comment type="caution">
    <text evidence="2">The sequence shown here is derived from an EMBL/GenBank/DDBJ whole genome shotgun (WGS) entry which is preliminary data.</text>
</comment>
<dbReference type="EMBL" id="BMAT01008142">
    <property type="protein sequence ID" value="GFR78800.1"/>
    <property type="molecule type" value="Genomic_DNA"/>
</dbReference>
<dbReference type="AlphaFoldDB" id="A0AAV4G2Q6"/>
<feature type="region of interest" description="Disordered" evidence="1">
    <location>
        <begin position="62"/>
        <end position="193"/>
    </location>
</feature>
<feature type="compositionally biased region" description="Basic and acidic residues" evidence="1">
    <location>
        <begin position="157"/>
        <end position="167"/>
    </location>
</feature>
<feature type="compositionally biased region" description="Basic and acidic residues" evidence="1">
    <location>
        <begin position="125"/>
        <end position="134"/>
    </location>
</feature>
<dbReference type="Proteomes" id="UP000762676">
    <property type="component" value="Unassembled WGS sequence"/>
</dbReference>
<name>A0AAV4G2Q6_9GAST</name>
<evidence type="ECO:0000256" key="1">
    <source>
        <dbReference type="SAM" id="MobiDB-lite"/>
    </source>
</evidence>
<feature type="compositionally biased region" description="Polar residues" evidence="1">
    <location>
        <begin position="62"/>
        <end position="80"/>
    </location>
</feature>
<feature type="compositionally biased region" description="Polar residues" evidence="1">
    <location>
        <begin position="90"/>
        <end position="124"/>
    </location>
</feature>
<sequence>MDNWLRKNPGKTAIIYDIPEIANEAHSQAFTPRTISAGFMSTGIYPYNSELFTEVDFAPSEVTNRSNPDFQEDQNAQESEVTPFLDVVQGETSSKTQRASANETNEVDNAQISLQDPTTAVTESANDKTTDVSHQRHAGFNRPVSPIAGPSGVFTPDEPHTPKKNKENNNSYVSPIEIAPFPKAGPRKNVTNKRRKKTTILTESPHRNALAAMRLFKEKKVQKSKPKGKRCIFQLTQDSDFDDVDIEEVCRQSPSEMDPYEDEEPEQNEDSAIELTVTAILAGIFSYRGIREFRGSAENCDVVGQHQTEARDSESTKSLNNPRRSLRTAWTLCRISIQHHRLQQIHQIQIQIHSLIQRLPPC</sequence>
<keyword evidence="3" id="KW-1185">Reference proteome</keyword>
<organism evidence="2 3">
    <name type="scientific">Elysia marginata</name>
    <dbReference type="NCBI Taxonomy" id="1093978"/>
    <lineage>
        <taxon>Eukaryota</taxon>
        <taxon>Metazoa</taxon>
        <taxon>Spiralia</taxon>
        <taxon>Lophotrochozoa</taxon>
        <taxon>Mollusca</taxon>
        <taxon>Gastropoda</taxon>
        <taxon>Heterobranchia</taxon>
        <taxon>Euthyneura</taxon>
        <taxon>Panpulmonata</taxon>
        <taxon>Sacoglossa</taxon>
        <taxon>Placobranchoidea</taxon>
        <taxon>Plakobranchidae</taxon>
        <taxon>Elysia</taxon>
    </lineage>
</organism>
<protein>
    <submittedName>
        <fullName evidence="2">Transposase</fullName>
    </submittedName>
</protein>
<accession>A0AAV4G2Q6</accession>
<evidence type="ECO:0000313" key="3">
    <source>
        <dbReference type="Proteomes" id="UP000762676"/>
    </source>
</evidence>